<feature type="domain" description="Thioredoxin-like fold" evidence="3">
    <location>
        <begin position="1"/>
        <end position="77"/>
    </location>
</feature>
<accession>A0A3D5Q9W3</accession>
<dbReference type="EMBL" id="DPPF01000063">
    <property type="protein sequence ID" value="HCW92617.1"/>
    <property type="molecule type" value="Genomic_DNA"/>
</dbReference>
<name>A0A3D5Q9W3_FLESI</name>
<dbReference type="AlphaFoldDB" id="A0A3D5Q9W3"/>
<proteinExistence type="predicted"/>
<evidence type="ECO:0000256" key="1">
    <source>
        <dbReference type="PIRSR" id="PIRSR037031-50"/>
    </source>
</evidence>
<evidence type="ECO:0000256" key="2">
    <source>
        <dbReference type="PIRSR" id="PIRSR037031-51"/>
    </source>
</evidence>
<evidence type="ECO:0000259" key="3">
    <source>
        <dbReference type="Pfam" id="PF13192"/>
    </source>
</evidence>
<dbReference type="SUPFAM" id="SSF52833">
    <property type="entry name" value="Thioredoxin-like"/>
    <property type="match status" value="1"/>
</dbReference>
<dbReference type="InterPro" id="IPR012336">
    <property type="entry name" value="Thioredoxin-like_fold"/>
</dbReference>
<reference evidence="4 5" key="1">
    <citation type="journal article" date="2018" name="Nat. Biotechnol.">
        <title>A standardized bacterial taxonomy based on genome phylogeny substantially revises the tree of life.</title>
        <authorList>
            <person name="Parks D.H."/>
            <person name="Chuvochina M."/>
            <person name="Waite D.W."/>
            <person name="Rinke C."/>
            <person name="Skarshewski A."/>
            <person name="Chaumeil P.A."/>
            <person name="Hugenholtz P."/>
        </authorList>
    </citation>
    <scope>NUCLEOTIDE SEQUENCE [LARGE SCALE GENOMIC DNA]</scope>
    <source>
        <strain evidence="4">UBA8672</strain>
    </source>
</reference>
<gene>
    <name evidence="4" type="ORF">DHM44_02940</name>
</gene>
<dbReference type="PANTHER" id="PTHR36450:SF1">
    <property type="entry name" value="THIOREDOXIN"/>
    <property type="match status" value="1"/>
</dbReference>
<dbReference type="PIRSF" id="PIRSF037031">
    <property type="entry name" value="Redox_disulphide_2"/>
    <property type="match status" value="1"/>
</dbReference>
<keyword evidence="2" id="KW-1015">Disulfide bond</keyword>
<dbReference type="InterPro" id="IPR036249">
    <property type="entry name" value="Thioredoxin-like_sf"/>
</dbReference>
<organism evidence="4 5">
    <name type="scientific">Flexistipes sinusarabici</name>
    <dbReference type="NCBI Taxonomy" id="2352"/>
    <lineage>
        <taxon>Bacteria</taxon>
        <taxon>Pseudomonadati</taxon>
        <taxon>Deferribacterota</taxon>
        <taxon>Deferribacteres</taxon>
        <taxon>Deferribacterales</taxon>
        <taxon>Flexistipitaceae</taxon>
        <taxon>Flexistipes</taxon>
    </lineage>
</organism>
<evidence type="ECO:0000313" key="5">
    <source>
        <dbReference type="Proteomes" id="UP000262325"/>
    </source>
</evidence>
<evidence type="ECO:0000313" key="4">
    <source>
        <dbReference type="EMBL" id="HCW92617.1"/>
    </source>
</evidence>
<comment type="caution">
    <text evidence="4">The sequence shown here is derived from an EMBL/GenBank/DDBJ whole genome shotgun (WGS) entry which is preliminary data.</text>
</comment>
<dbReference type="PANTHER" id="PTHR36450">
    <property type="entry name" value="THIOREDOXIN"/>
    <property type="match status" value="1"/>
</dbReference>
<feature type="active site" description="Nucleophile" evidence="1">
    <location>
        <position position="13"/>
    </location>
</feature>
<protein>
    <submittedName>
        <fullName evidence="4">Redox-active disulfide protein 2</fullName>
    </submittedName>
</protein>
<dbReference type="InterPro" id="IPR005243">
    <property type="entry name" value="THIRX-like_proc"/>
</dbReference>
<dbReference type="Gene3D" id="3.40.30.10">
    <property type="entry name" value="Glutaredoxin"/>
    <property type="match status" value="1"/>
</dbReference>
<sequence>MKIKVLGPGCKNCETLHKATLAAVEELGMSDAYVEYVKDISEISKYIMATPGLVVDEVVVHEGKPLPTAGKIKKILQKAKG</sequence>
<feature type="disulfide bond" description="Redox-active" evidence="2">
    <location>
        <begin position="10"/>
        <end position="13"/>
    </location>
</feature>
<keyword evidence="2" id="KW-0676">Redox-active center</keyword>
<dbReference type="Proteomes" id="UP000262325">
    <property type="component" value="Unassembled WGS sequence"/>
</dbReference>
<dbReference type="NCBIfam" id="TIGR00412">
    <property type="entry name" value="redox_disulf_2"/>
    <property type="match status" value="1"/>
</dbReference>
<dbReference type="Pfam" id="PF13192">
    <property type="entry name" value="Thioredoxin_3"/>
    <property type="match status" value="1"/>
</dbReference>
<feature type="active site" description="Nucleophile" evidence="1">
    <location>
        <position position="10"/>
    </location>
</feature>